<dbReference type="Proteomes" id="UP001233172">
    <property type="component" value="Unassembled WGS sequence"/>
</dbReference>
<feature type="compositionally biased region" description="Low complexity" evidence="1">
    <location>
        <begin position="374"/>
        <end position="383"/>
    </location>
</feature>
<sequence>MSTIHLWCFCSFPDAPIASEHNTKVMEPIVTSSLVRETRAALQEILTSLDLEGIGDVDKHKQESPKRAEKEPSKQEMMTLTKLATPSFVSEALSAAGNTIRSQLRQIPDAKYQFPKRRGLYEPPKAYPMWLYTGAQKDATKLKTKSDVSTRRPSFDEAAKAADEARQNKGKGSDRDSCWAAKPKQENNPQTVDSFRELRFCSPPINIQNLHIHQGCLCNFHKAKKKLEKKTKSTQTCSICRTQGASFKRRSSSTPTAPSDKVRSRPPSKRWNLTIGSSKHPKQNVSQKSISRNFFSKIYKPTTRIFTSEFNNNNSDMDIAPATKDNNSSKTNTSSIDTRSKHLSRSTKKSKRASSHKSKRRRKSESHQEQTTLSPCPSKSPSRSSERKHFKVKSLPPDSNPRRSKSAPKSNLPKRKEGKQKITESKIEMAENSFPTEAPNEDRKTPKGKSFSECGVSRIANKLITDSRNEIFSYGVTSSSSEDIKQKILVGCRQFDNEAKERTVMEEFIERKLCDQQLNEDASISMDADSLAGCDAIESCMLTPIMEESQTAHDKSSNDFNSFVSECKEKMNDIMSKSKSSANDTLSSSTSRFVSSGAPKIQENASHLKENIDMEIFYEVKPSSNENGIERKSIDKSIQCKKIYSRQHTPRDWLGERIHGDLNFSKSKYGDHPDSCRNFTCNVSATYPSAINTASA</sequence>
<feature type="region of interest" description="Disordered" evidence="1">
    <location>
        <begin position="308"/>
        <end position="451"/>
    </location>
</feature>
<feature type="region of interest" description="Disordered" evidence="1">
    <location>
        <begin position="56"/>
        <end position="77"/>
    </location>
</feature>
<reference evidence="2" key="1">
    <citation type="journal article" date="2023" name="PLoS Negl. Trop. Dis.">
        <title>A genome sequence for Biomphalaria pfeifferi, the major vector snail for the human-infecting parasite Schistosoma mansoni.</title>
        <authorList>
            <person name="Bu L."/>
            <person name="Lu L."/>
            <person name="Laidemitt M.R."/>
            <person name="Zhang S.M."/>
            <person name="Mutuku M."/>
            <person name="Mkoji G."/>
            <person name="Steinauer M."/>
            <person name="Loker E.S."/>
        </authorList>
    </citation>
    <scope>NUCLEOTIDE SEQUENCE</scope>
    <source>
        <strain evidence="2">KasaAsao</strain>
    </source>
</reference>
<proteinExistence type="predicted"/>
<feature type="compositionally biased region" description="Basic residues" evidence="1">
    <location>
        <begin position="402"/>
        <end position="418"/>
    </location>
</feature>
<feature type="compositionally biased region" description="Basic residues" evidence="1">
    <location>
        <begin position="341"/>
        <end position="364"/>
    </location>
</feature>
<reference evidence="2" key="2">
    <citation type="submission" date="2023-04" db="EMBL/GenBank/DDBJ databases">
        <authorList>
            <person name="Bu L."/>
            <person name="Lu L."/>
            <person name="Laidemitt M.R."/>
            <person name="Zhang S.M."/>
            <person name="Mutuku M."/>
            <person name="Mkoji G."/>
            <person name="Steinauer M."/>
            <person name="Loker E.S."/>
        </authorList>
    </citation>
    <scope>NUCLEOTIDE SEQUENCE</scope>
    <source>
        <strain evidence="2">KasaAsao</strain>
        <tissue evidence="2">Whole Snail</tissue>
    </source>
</reference>
<feature type="compositionally biased region" description="Basic and acidic residues" evidence="1">
    <location>
        <begin position="56"/>
        <end position="74"/>
    </location>
</feature>
<organism evidence="2 3">
    <name type="scientific">Biomphalaria pfeifferi</name>
    <name type="common">Bloodfluke planorb</name>
    <name type="synonym">Freshwater snail</name>
    <dbReference type="NCBI Taxonomy" id="112525"/>
    <lineage>
        <taxon>Eukaryota</taxon>
        <taxon>Metazoa</taxon>
        <taxon>Spiralia</taxon>
        <taxon>Lophotrochozoa</taxon>
        <taxon>Mollusca</taxon>
        <taxon>Gastropoda</taxon>
        <taxon>Heterobranchia</taxon>
        <taxon>Euthyneura</taxon>
        <taxon>Panpulmonata</taxon>
        <taxon>Hygrophila</taxon>
        <taxon>Lymnaeoidea</taxon>
        <taxon>Planorbidae</taxon>
        <taxon>Biomphalaria</taxon>
    </lineage>
</organism>
<feature type="compositionally biased region" description="Low complexity" evidence="1">
    <location>
        <begin position="577"/>
        <end position="596"/>
    </location>
</feature>
<evidence type="ECO:0000313" key="3">
    <source>
        <dbReference type="Proteomes" id="UP001233172"/>
    </source>
</evidence>
<name>A0AAD8FFM1_BIOPF</name>
<evidence type="ECO:0000313" key="2">
    <source>
        <dbReference type="EMBL" id="KAK0061656.1"/>
    </source>
</evidence>
<dbReference type="EMBL" id="JASAOG010000029">
    <property type="protein sequence ID" value="KAK0061656.1"/>
    <property type="molecule type" value="Genomic_DNA"/>
</dbReference>
<feature type="region of interest" description="Disordered" evidence="1">
    <location>
        <begin position="244"/>
        <end position="289"/>
    </location>
</feature>
<evidence type="ECO:0000256" key="1">
    <source>
        <dbReference type="SAM" id="MobiDB-lite"/>
    </source>
</evidence>
<keyword evidence="3" id="KW-1185">Reference proteome</keyword>
<feature type="region of interest" description="Disordered" evidence="1">
    <location>
        <begin position="142"/>
        <end position="190"/>
    </location>
</feature>
<feature type="compositionally biased region" description="Basic and acidic residues" evidence="1">
    <location>
        <begin position="142"/>
        <end position="177"/>
    </location>
</feature>
<dbReference type="AlphaFoldDB" id="A0AAD8FFM1"/>
<gene>
    <name evidence="2" type="ORF">Bpfe_009038</name>
</gene>
<feature type="region of interest" description="Disordered" evidence="1">
    <location>
        <begin position="577"/>
        <end position="598"/>
    </location>
</feature>
<feature type="compositionally biased region" description="Basic and acidic residues" evidence="1">
    <location>
        <begin position="419"/>
        <end position="429"/>
    </location>
</feature>
<protein>
    <submittedName>
        <fullName evidence="2">Uncharacterized protein</fullName>
    </submittedName>
</protein>
<accession>A0AAD8FFM1</accession>
<feature type="compositionally biased region" description="Low complexity" evidence="1">
    <location>
        <begin position="323"/>
        <end position="337"/>
    </location>
</feature>
<comment type="caution">
    <text evidence="2">The sequence shown here is derived from an EMBL/GenBank/DDBJ whole genome shotgun (WGS) entry which is preliminary data.</text>
</comment>